<dbReference type="AlphaFoldDB" id="A0A7C3ZA15"/>
<reference evidence="1" key="1">
    <citation type="journal article" date="2020" name="mSystems">
        <title>Genome- and Community-Level Interaction Insights into Carbon Utilization and Element Cycling Functions of Hydrothermarchaeota in Hydrothermal Sediment.</title>
        <authorList>
            <person name="Zhou Z."/>
            <person name="Liu Y."/>
            <person name="Xu W."/>
            <person name="Pan J."/>
            <person name="Luo Z.H."/>
            <person name="Li M."/>
        </authorList>
    </citation>
    <scope>NUCLEOTIDE SEQUENCE [LARGE SCALE GENOMIC DNA]</scope>
    <source>
        <strain evidence="1">SpSt-897</strain>
    </source>
</reference>
<accession>A0A7C3ZA15</accession>
<dbReference type="EMBL" id="DTMF01000307">
    <property type="protein sequence ID" value="HGF35210.1"/>
    <property type="molecule type" value="Genomic_DNA"/>
</dbReference>
<protein>
    <submittedName>
        <fullName evidence="1">Succinylglutamate desuccinylase</fullName>
    </submittedName>
</protein>
<gene>
    <name evidence="1" type="ORF">ENW96_12665</name>
</gene>
<sequence length="108" mass="11906">MHVYLRALIMALLGILLLAPGVFAAKLICISQEQLRGQETVNNCLIKGEKFAIVEPDGSVRILSKEEIGLMRKLNPKAFEQPAYGIVYLQEAPEIPKLPPLAVPKQAQ</sequence>
<evidence type="ECO:0000313" key="1">
    <source>
        <dbReference type="EMBL" id="HGF35210.1"/>
    </source>
</evidence>
<name>A0A7C3ZA15_9BACT</name>
<comment type="caution">
    <text evidence="1">The sequence shown here is derived from an EMBL/GenBank/DDBJ whole genome shotgun (WGS) entry which is preliminary data.</text>
</comment>
<proteinExistence type="predicted"/>
<organism evidence="1">
    <name type="scientific">Desulfobacca acetoxidans</name>
    <dbReference type="NCBI Taxonomy" id="60893"/>
    <lineage>
        <taxon>Bacteria</taxon>
        <taxon>Pseudomonadati</taxon>
        <taxon>Thermodesulfobacteriota</taxon>
        <taxon>Desulfobaccia</taxon>
        <taxon>Desulfobaccales</taxon>
        <taxon>Desulfobaccaceae</taxon>
        <taxon>Desulfobacca</taxon>
    </lineage>
</organism>